<name>A0ABS2WEI2_9GAMM</name>
<comment type="similarity">
    <text evidence="1">Belongs to the bacterial reverse transcriptase family.</text>
</comment>
<dbReference type="SUPFAM" id="SSF56672">
    <property type="entry name" value="DNA/RNA polymerases"/>
    <property type="match status" value="1"/>
</dbReference>
<dbReference type="InterPro" id="IPR043502">
    <property type="entry name" value="DNA/RNA_pol_sf"/>
</dbReference>
<accession>A0ABS2WEI2</accession>
<dbReference type="InterPro" id="IPR051083">
    <property type="entry name" value="GrpII_Intron_Splice-Mob/Def"/>
</dbReference>
<keyword evidence="4" id="KW-1185">Reference proteome</keyword>
<feature type="domain" description="Reverse transcriptase" evidence="2">
    <location>
        <begin position="85"/>
        <end position="190"/>
    </location>
</feature>
<comment type="caution">
    <text evidence="3">The sequence shown here is derived from an EMBL/GenBank/DDBJ whole genome shotgun (WGS) entry which is preliminary data.</text>
</comment>
<reference evidence="3 4" key="1">
    <citation type="submission" date="2021-02" db="EMBL/GenBank/DDBJ databases">
        <title>A novel species of genus Amphritea isolated from a fishpond in China.</title>
        <authorList>
            <person name="Lu H."/>
        </authorList>
    </citation>
    <scope>NUCLEOTIDE SEQUENCE [LARGE SCALE GENOMIC DNA]</scope>
    <source>
        <strain evidence="3 4">RP18W</strain>
    </source>
</reference>
<dbReference type="PANTHER" id="PTHR34047:SF8">
    <property type="entry name" value="PROTEIN YKFC"/>
    <property type="match status" value="1"/>
</dbReference>
<evidence type="ECO:0000313" key="3">
    <source>
        <dbReference type="EMBL" id="MBN0989937.1"/>
    </source>
</evidence>
<evidence type="ECO:0000259" key="2">
    <source>
        <dbReference type="Pfam" id="PF00078"/>
    </source>
</evidence>
<evidence type="ECO:0000256" key="1">
    <source>
        <dbReference type="ARBA" id="ARBA00034120"/>
    </source>
</evidence>
<gene>
    <name evidence="3" type="ORF">JW498_21520</name>
</gene>
<feature type="non-terminal residue" evidence="3">
    <location>
        <position position="192"/>
    </location>
</feature>
<organism evidence="3 4">
    <name type="scientific">Amphritea pacifica</name>
    <dbReference type="NCBI Taxonomy" id="2811233"/>
    <lineage>
        <taxon>Bacteria</taxon>
        <taxon>Pseudomonadati</taxon>
        <taxon>Pseudomonadota</taxon>
        <taxon>Gammaproteobacteria</taxon>
        <taxon>Oceanospirillales</taxon>
        <taxon>Oceanospirillaceae</taxon>
        <taxon>Amphritea</taxon>
    </lineage>
</organism>
<dbReference type="PANTHER" id="PTHR34047">
    <property type="entry name" value="NUCLEAR INTRON MATURASE 1, MITOCHONDRIAL-RELATED"/>
    <property type="match status" value="1"/>
</dbReference>
<evidence type="ECO:0000313" key="4">
    <source>
        <dbReference type="Proteomes" id="UP000760472"/>
    </source>
</evidence>
<proteinExistence type="inferred from homology"/>
<sequence length="192" mass="22399">MTTALNAIAFKAHTHTKHRFQNLYGQLRADALYRAWAHLNKQSAAGIDGVTTQQFEQRLPENIHMLAQQLKSRQYRVDDIKRVYIPKANGKERPLGLPTVADKVVQQSVSELLQSIWEHDFVPNSYGYRPHKSAHQAIHSLQLNLQFKGYGYIVEADIKGFFDHMDHTWLMRMLKQRIDDRPLLNLINQWLK</sequence>
<dbReference type="EMBL" id="JAFFZP010000108">
    <property type="protein sequence ID" value="MBN0989937.1"/>
    <property type="molecule type" value="Genomic_DNA"/>
</dbReference>
<dbReference type="Proteomes" id="UP000760472">
    <property type="component" value="Unassembled WGS sequence"/>
</dbReference>
<dbReference type="InterPro" id="IPR000477">
    <property type="entry name" value="RT_dom"/>
</dbReference>
<dbReference type="CDD" id="cd01651">
    <property type="entry name" value="RT_G2_intron"/>
    <property type="match status" value="1"/>
</dbReference>
<dbReference type="RefSeq" id="WP_269815481.1">
    <property type="nucleotide sequence ID" value="NZ_JAFFZP010000108.1"/>
</dbReference>
<protein>
    <recommendedName>
        <fullName evidence="2">Reverse transcriptase domain-containing protein</fullName>
    </recommendedName>
</protein>
<dbReference type="Pfam" id="PF00078">
    <property type="entry name" value="RVT_1"/>
    <property type="match status" value="1"/>
</dbReference>